<reference evidence="1" key="1">
    <citation type="journal article" date="2023" name="G3 (Bethesda)">
        <title>A reference genome for the long-term kleptoplast-retaining sea slug Elysia crispata morphotype clarki.</title>
        <authorList>
            <person name="Eastman K.E."/>
            <person name="Pendleton A.L."/>
            <person name="Shaikh M.A."/>
            <person name="Suttiyut T."/>
            <person name="Ogas R."/>
            <person name="Tomko P."/>
            <person name="Gavelis G."/>
            <person name="Widhalm J.R."/>
            <person name="Wisecaver J.H."/>
        </authorList>
    </citation>
    <scope>NUCLEOTIDE SEQUENCE</scope>
    <source>
        <strain evidence="1">ECLA1</strain>
    </source>
</reference>
<protein>
    <submittedName>
        <fullName evidence="1">Uncharacterized protein</fullName>
    </submittedName>
</protein>
<dbReference type="Proteomes" id="UP001283361">
    <property type="component" value="Unassembled WGS sequence"/>
</dbReference>
<dbReference type="EMBL" id="JAWDGP010001552">
    <property type="protein sequence ID" value="KAK3790225.1"/>
    <property type="molecule type" value="Genomic_DNA"/>
</dbReference>
<name>A0AAE1AMC3_9GAST</name>
<sequence>MNQPVPSCSHIVENQHLRGPIYPDALTSCLPTHDVIATSSFVARVREADDRHGQRPIGARSLQYVGDFTKEAGKI</sequence>
<comment type="caution">
    <text evidence="1">The sequence shown here is derived from an EMBL/GenBank/DDBJ whole genome shotgun (WGS) entry which is preliminary data.</text>
</comment>
<gene>
    <name evidence="1" type="ORF">RRG08_027440</name>
</gene>
<accession>A0AAE1AMC3</accession>
<evidence type="ECO:0000313" key="1">
    <source>
        <dbReference type="EMBL" id="KAK3790225.1"/>
    </source>
</evidence>
<keyword evidence="2" id="KW-1185">Reference proteome</keyword>
<dbReference type="AlphaFoldDB" id="A0AAE1AMC3"/>
<evidence type="ECO:0000313" key="2">
    <source>
        <dbReference type="Proteomes" id="UP001283361"/>
    </source>
</evidence>
<organism evidence="1 2">
    <name type="scientific">Elysia crispata</name>
    <name type="common">lettuce slug</name>
    <dbReference type="NCBI Taxonomy" id="231223"/>
    <lineage>
        <taxon>Eukaryota</taxon>
        <taxon>Metazoa</taxon>
        <taxon>Spiralia</taxon>
        <taxon>Lophotrochozoa</taxon>
        <taxon>Mollusca</taxon>
        <taxon>Gastropoda</taxon>
        <taxon>Heterobranchia</taxon>
        <taxon>Euthyneura</taxon>
        <taxon>Panpulmonata</taxon>
        <taxon>Sacoglossa</taxon>
        <taxon>Placobranchoidea</taxon>
        <taxon>Plakobranchidae</taxon>
        <taxon>Elysia</taxon>
    </lineage>
</organism>
<proteinExistence type="predicted"/>